<dbReference type="PANTHER" id="PTHR47359">
    <property type="entry name" value="PEPTIDOGLYCAN DL-ENDOPEPTIDASE CWLO"/>
    <property type="match status" value="1"/>
</dbReference>
<evidence type="ECO:0000256" key="1">
    <source>
        <dbReference type="ARBA" id="ARBA00007074"/>
    </source>
</evidence>
<dbReference type="GO" id="GO:0008234">
    <property type="term" value="F:cysteine-type peptidase activity"/>
    <property type="evidence" value="ECO:0007669"/>
    <property type="project" value="UniProtKB-KW"/>
</dbReference>
<evidence type="ECO:0000313" key="8">
    <source>
        <dbReference type="EMBL" id="MBK3427472.1"/>
    </source>
</evidence>
<feature type="compositionally biased region" description="Basic and acidic residues" evidence="5">
    <location>
        <begin position="162"/>
        <end position="179"/>
    </location>
</feature>
<dbReference type="SUPFAM" id="SSF54001">
    <property type="entry name" value="Cysteine proteinases"/>
    <property type="match status" value="1"/>
</dbReference>
<dbReference type="InterPro" id="IPR051794">
    <property type="entry name" value="PG_Endopeptidase_C40"/>
</dbReference>
<comment type="similarity">
    <text evidence="1">Belongs to the peptidase C40 family.</text>
</comment>
<sequence length="347" mass="36929">MSKRVLPAAALVAALAVSSVSGISQVVAQEAAPQQESATEDVDALVKRVGEVARKVSAKNEEVKELEVKLEEKQAEVAESEQAAAEAQTRADDAKGDVSTQQDRVNGIAQSRYRGDSRSAVSGALAAEDPSDAVERMGYLGALSRKAQRTLDAKANAASMAEEEKHKAADAAAKVREEKKALEEQREELLKEKEELEKQQKDIEKQVDALDEQQREAWEGQFGGSDKPDMDLGEVADGAASAALSKLGAPYGWGAAGPDQFDCSGLMFWAYQQIGKSIPRTSQAQIAGGTSVPLEDLQPGDIVGYYPGVTHVGMYIGNGQVVHASTYGVPVQVVPLKSMPITGTARY</sequence>
<dbReference type="Proteomes" id="UP000603369">
    <property type="component" value="Unassembled WGS sequence"/>
</dbReference>
<keyword evidence="4" id="KW-0788">Thiol protease</keyword>
<dbReference type="Gene3D" id="3.90.1720.10">
    <property type="entry name" value="endopeptidase domain like (from Nostoc punctiforme)"/>
    <property type="match status" value="1"/>
</dbReference>
<feature type="domain" description="NlpC/P60" evidence="7">
    <location>
        <begin position="233"/>
        <end position="347"/>
    </location>
</feature>
<feature type="region of interest" description="Disordered" evidence="5">
    <location>
        <begin position="154"/>
        <end position="179"/>
    </location>
</feature>
<evidence type="ECO:0000256" key="3">
    <source>
        <dbReference type="ARBA" id="ARBA00022801"/>
    </source>
</evidence>
<organism evidence="8 9">
    <name type="scientific">Corynebacterium tuberculostearicum</name>
    <dbReference type="NCBI Taxonomy" id="38304"/>
    <lineage>
        <taxon>Bacteria</taxon>
        <taxon>Bacillati</taxon>
        <taxon>Actinomycetota</taxon>
        <taxon>Actinomycetes</taxon>
        <taxon>Mycobacteriales</taxon>
        <taxon>Corynebacteriaceae</taxon>
        <taxon>Corynebacterium</taxon>
    </lineage>
</organism>
<dbReference type="PANTHER" id="PTHR47359:SF3">
    <property type="entry name" value="NLP_P60 DOMAIN-CONTAINING PROTEIN-RELATED"/>
    <property type="match status" value="1"/>
</dbReference>
<gene>
    <name evidence="8" type="ORF">JDP02_02965</name>
</gene>
<feature type="chain" id="PRO_5034166445" evidence="6">
    <location>
        <begin position="29"/>
        <end position="347"/>
    </location>
</feature>
<evidence type="ECO:0000256" key="6">
    <source>
        <dbReference type="SAM" id="SignalP"/>
    </source>
</evidence>
<feature type="region of interest" description="Disordered" evidence="5">
    <location>
        <begin position="77"/>
        <end position="126"/>
    </location>
</feature>
<reference evidence="8 9" key="1">
    <citation type="submission" date="2020-12" db="EMBL/GenBank/DDBJ databases">
        <title>Draft genome sequence of the commensal strain Corynebacterium tuberculostearicum MFP09/CIP 102622 isolated from human skin.</title>
        <authorList>
            <person name="Boukerb A.M."/>
            <person name="Janvier X."/>
            <person name="Feuilloley M.G.J."/>
            <person name="Groboillot A."/>
        </authorList>
    </citation>
    <scope>NUCLEOTIDE SEQUENCE [LARGE SCALE GENOMIC DNA]</scope>
    <source>
        <strain evidence="8 9">CIP 102622</strain>
    </source>
</reference>
<evidence type="ECO:0000256" key="2">
    <source>
        <dbReference type="ARBA" id="ARBA00022670"/>
    </source>
</evidence>
<protein>
    <submittedName>
        <fullName evidence="8">C40 family peptidase</fullName>
    </submittedName>
</protein>
<dbReference type="PROSITE" id="PS51935">
    <property type="entry name" value="NLPC_P60"/>
    <property type="match status" value="1"/>
</dbReference>
<dbReference type="Gene3D" id="6.10.250.3150">
    <property type="match status" value="1"/>
</dbReference>
<dbReference type="EMBL" id="JAEHFL010000003">
    <property type="protein sequence ID" value="MBK3427472.1"/>
    <property type="molecule type" value="Genomic_DNA"/>
</dbReference>
<dbReference type="InterPro" id="IPR000064">
    <property type="entry name" value="NLP_P60_dom"/>
</dbReference>
<name>A0A8I1HWC8_9CORY</name>
<keyword evidence="6" id="KW-0732">Signal</keyword>
<evidence type="ECO:0000313" key="9">
    <source>
        <dbReference type="Proteomes" id="UP000603369"/>
    </source>
</evidence>
<feature type="signal peptide" evidence="6">
    <location>
        <begin position="1"/>
        <end position="28"/>
    </location>
</feature>
<comment type="caution">
    <text evidence="8">The sequence shown here is derived from an EMBL/GenBank/DDBJ whole genome shotgun (WGS) entry which is preliminary data.</text>
</comment>
<accession>A0A8I1HWC8</accession>
<evidence type="ECO:0000259" key="7">
    <source>
        <dbReference type="PROSITE" id="PS51935"/>
    </source>
</evidence>
<dbReference type="RefSeq" id="WP_005328943.1">
    <property type="nucleotide sequence ID" value="NZ_CP175764.1"/>
</dbReference>
<evidence type="ECO:0000256" key="5">
    <source>
        <dbReference type="SAM" id="MobiDB-lite"/>
    </source>
</evidence>
<dbReference type="GO" id="GO:0006508">
    <property type="term" value="P:proteolysis"/>
    <property type="evidence" value="ECO:0007669"/>
    <property type="project" value="UniProtKB-KW"/>
</dbReference>
<evidence type="ECO:0000256" key="4">
    <source>
        <dbReference type="ARBA" id="ARBA00022807"/>
    </source>
</evidence>
<keyword evidence="2" id="KW-0645">Protease</keyword>
<keyword evidence="3" id="KW-0378">Hydrolase</keyword>
<dbReference type="InterPro" id="IPR038765">
    <property type="entry name" value="Papain-like_cys_pep_sf"/>
</dbReference>
<dbReference type="AlphaFoldDB" id="A0A8I1HWC8"/>
<keyword evidence="9" id="KW-1185">Reference proteome</keyword>
<dbReference type="Pfam" id="PF00877">
    <property type="entry name" value="NLPC_P60"/>
    <property type="match status" value="1"/>
</dbReference>
<proteinExistence type="inferred from homology"/>